<feature type="binding site" evidence="6">
    <location>
        <position position="214"/>
    </location>
    <ligand>
        <name>Mg(2+)</name>
        <dbReference type="ChEBI" id="CHEBI:18420"/>
    </ligand>
</feature>
<dbReference type="Gene3D" id="3.30.390.10">
    <property type="entry name" value="Enolase-like, N-terminal domain"/>
    <property type="match status" value="1"/>
</dbReference>
<gene>
    <name evidence="9" type="ORF">C7451_11641</name>
</gene>
<dbReference type="GO" id="GO:0046872">
    <property type="term" value="F:metal ion binding"/>
    <property type="evidence" value="ECO:0007669"/>
    <property type="project" value="UniProtKB-KW"/>
</dbReference>
<dbReference type="InterPro" id="IPR029017">
    <property type="entry name" value="Enolase-like_N"/>
</dbReference>
<keyword evidence="10" id="KW-1185">Reference proteome</keyword>
<feature type="active site" description="Proton acceptor; specific for (R)-substrate epimerization" evidence="5">
    <location>
        <position position="163"/>
    </location>
</feature>
<evidence type="ECO:0000256" key="4">
    <source>
        <dbReference type="ARBA" id="ARBA00023235"/>
    </source>
</evidence>
<dbReference type="InterPro" id="IPR036849">
    <property type="entry name" value="Enolase-like_C_sf"/>
</dbReference>
<dbReference type="EC" id="5.1.1.-" evidence="7"/>
<keyword evidence="2 6" id="KW-0479">Metal-binding</keyword>
<dbReference type="PANTHER" id="PTHR48080:SF3">
    <property type="entry name" value="ENOLASE SUPERFAMILY MEMBER DDB_G0284701"/>
    <property type="match status" value="1"/>
</dbReference>
<dbReference type="Pfam" id="PF02746">
    <property type="entry name" value="MR_MLE_N"/>
    <property type="match status" value="1"/>
</dbReference>
<dbReference type="SFLD" id="SFLDG00180">
    <property type="entry name" value="muconate_cycloisomerase"/>
    <property type="match status" value="1"/>
</dbReference>
<feature type="binding site" evidence="6">
    <location>
        <position position="237"/>
    </location>
    <ligand>
        <name>Mg(2+)</name>
        <dbReference type="ChEBI" id="CHEBI:18420"/>
    </ligand>
</feature>
<reference evidence="9 10" key="1">
    <citation type="submission" date="2018-05" db="EMBL/GenBank/DDBJ databases">
        <title>Genomic Encyclopedia of Type Strains, Phase IV (KMG-IV): sequencing the most valuable type-strain genomes for metagenomic binning, comparative biology and taxonomic classification.</title>
        <authorList>
            <person name="Goeker M."/>
        </authorList>
    </citation>
    <scope>NUCLEOTIDE SEQUENCE [LARGE SCALE GENOMIC DNA]</scope>
    <source>
        <strain evidence="9 10">DSM 3183</strain>
    </source>
</reference>
<protein>
    <recommendedName>
        <fullName evidence="7">Dipeptide epimerase</fullName>
        <ecNumber evidence="7">5.1.1.-</ecNumber>
    </recommendedName>
</protein>
<organism evidence="9 10">
    <name type="scientific">Blastomonas natatoria</name>
    <dbReference type="NCBI Taxonomy" id="34015"/>
    <lineage>
        <taxon>Bacteria</taxon>
        <taxon>Pseudomonadati</taxon>
        <taxon>Pseudomonadota</taxon>
        <taxon>Alphaproteobacteria</taxon>
        <taxon>Sphingomonadales</taxon>
        <taxon>Sphingomonadaceae</taxon>
        <taxon>Blastomonas</taxon>
    </lineage>
</organism>
<dbReference type="AlphaFoldDB" id="A0A2V3UQ66"/>
<dbReference type="InterPro" id="IPR013342">
    <property type="entry name" value="Mandelate_racemase_C"/>
</dbReference>
<dbReference type="SFLD" id="SFLDS00001">
    <property type="entry name" value="Enolase"/>
    <property type="match status" value="1"/>
</dbReference>
<dbReference type="SFLD" id="SFLDF00010">
    <property type="entry name" value="dipeptide_epimerase"/>
    <property type="match status" value="1"/>
</dbReference>
<dbReference type="PANTHER" id="PTHR48080">
    <property type="entry name" value="D-GALACTONATE DEHYDRATASE-RELATED"/>
    <property type="match status" value="1"/>
</dbReference>
<dbReference type="NCBIfam" id="NF042940">
    <property type="entry name" value="racemase_DgcA"/>
    <property type="match status" value="1"/>
</dbReference>
<dbReference type="CDD" id="cd03319">
    <property type="entry name" value="L-Ala-DL-Glu_epimerase"/>
    <property type="match status" value="1"/>
</dbReference>
<comment type="cofactor">
    <cofactor evidence="6 7">
        <name>Mg(2+)</name>
        <dbReference type="ChEBI" id="CHEBI:18420"/>
    </cofactor>
    <text evidence="6 7">Binds 1 Mg(2+) ion per subunit.</text>
</comment>
<dbReference type="Proteomes" id="UP000248014">
    <property type="component" value="Unassembled WGS sequence"/>
</dbReference>
<dbReference type="Pfam" id="PF13378">
    <property type="entry name" value="MR_MLE_C"/>
    <property type="match status" value="1"/>
</dbReference>
<evidence type="ECO:0000313" key="10">
    <source>
        <dbReference type="Proteomes" id="UP000248014"/>
    </source>
</evidence>
<dbReference type="SUPFAM" id="SSF54826">
    <property type="entry name" value="Enolase N-terminal domain-like"/>
    <property type="match status" value="1"/>
</dbReference>
<feature type="active site" description="Proton acceptor; specific for (S)-substrate epimerization" evidence="5">
    <location>
        <position position="259"/>
    </location>
</feature>
<dbReference type="EMBL" id="QJJM01000016">
    <property type="protein sequence ID" value="PXW69522.1"/>
    <property type="molecule type" value="Genomic_DNA"/>
</dbReference>
<keyword evidence="4 7" id="KW-0413">Isomerase</keyword>
<evidence type="ECO:0000256" key="3">
    <source>
        <dbReference type="ARBA" id="ARBA00022842"/>
    </source>
</evidence>
<dbReference type="InterPro" id="IPR029065">
    <property type="entry name" value="Enolase_C-like"/>
</dbReference>
<comment type="similarity">
    <text evidence="1 7">Belongs to the mandelate racemase/muconate lactonizing enzyme family.</text>
</comment>
<proteinExistence type="inferred from homology"/>
<dbReference type="GO" id="GO:0016855">
    <property type="term" value="F:racemase and epimerase activity, acting on amino acids and derivatives"/>
    <property type="evidence" value="ECO:0007669"/>
    <property type="project" value="UniProtKB-UniRule"/>
</dbReference>
<name>A0A2V3UQ66_9SPHN</name>
<evidence type="ECO:0000256" key="1">
    <source>
        <dbReference type="ARBA" id="ARBA00008031"/>
    </source>
</evidence>
<evidence type="ECO:0000259" key="8">
    <source>
        <dbReference type="SMART" id="SM00922"/>
    </source>
</evidence>
<feature type="binding site" evidence="6">
    <location>
        <position position="188"/>
    </location>
    <ligand>
        <name>Mg(2+)</name>
        <dbReference type="ChEBI" id="CHEBI:18420"/>
    </ligand>
</feature>
<evidence type="ECO:0000256" key="5">
    <source>
        <dbReference type="PIRSR" id="PIRSR634603-1"/>
    </source>
</evidence>
<dbReference type="Gene3D" id="3.20.20.120">
    <property type="entry name" value="Enolase-like C-terminal domain"/>
    <property type="match status" value="1"/>
</dbReference>
<keyword evidence="3 6" id="KW-0460">Magnesium</keyword>
<dbReference type="InterPro" id="IPR034603">
    <property type="entry name" value="Dipeptide_epimerase"/>
</dbReference>
<dbReference type="InterPro" id="IPR034593">
    <property type="entry name" value="DgoD-like"/>
</dbReference>
<feature type="domain" description="Mandelate racemase/muconate lactonizing enzyme C-terminal" evidence="8">
    <location>
        <begin position="142"/>
        <end position="235"/>
    </location>
</feature>
<dbReference type="InterPro" id="IPR013341">
    <property type="entry name" value="Mandelate_racemase_N_dom"/>
</dbReference>
<evidence type="ECO:0000256" key="7">
    <source>
        <dbReference type="RuleBase" id="RU366006"/>
    </source>
</evidence>
<dbReference type="SMART" id="SM00922">
    <property type="entry name" value="MR_MLE"/>
    <property type="match status" value="1"/>
</dbReference>
<evidence type="ECO:0000313" key="9">
    <source>
        <dbReference type="EMBL" id="PXW69522.1"/>
    </source>
</evidence>
<accession>A0A2V3UQ66</accession>
<sequence>MPPRPPALIAATMIKLKTVRVERFAVDGSFIISRGAKTDVDVVYCEVTDGTHVGCGEGTPIYYEGETADLCAEAIDMRAKQNRPLTREDLLKTMMEGAARNALDAALWDLEVQATGKPLWQLAGLPEPRPLVTAYTISLNEPDVMKAEAKKAAAKGYPLLKLKLNGEDDLMRVAAVRVGAPDARLIVDANEAWEEVDVEEMTFALKKLGVELIEQPVEAGFEEDLEGVKSALPFCADESCHVAEDIDRVATTFQAVNIKLDKAGGLTEALRLSEAAKARGLKTMVGCMLSTSLGIRPAFHLAQTADWVDLDGPALLKKDRAGGFKFENGTITLG</sequence>
<evidence type="ECO:0000256" key="2">
    <source>
        <dbReference type="ARBA" id="ARBA00022723"/>
    </source>
</evidence>
<dbReference type="SUPFAM" id="SSF51604">
    <property type="entry name" value="Enolase C-terminal domain-like"/>
    <property type="match status" value="1"/>
</dbReference>
<comment type="caution">
    <text evidence="9">The sequence shown here is derived from an EMBL/GenBank/DDBJ whole genome shotgun (WGS) entry which is preliminary data.</text>
</comment>
<evidence type="ECO:0000256" key="6">
    <source>
        <dbReference type="PIRSR" id="PIRSR634603-3"/>
    </source>
</evidence>